<evidence type="ECO:0000313" key="2">
    <source>
        <dbReference type="Proteomes" id="UP000320888"/>
    </source>
</evidence>
<dbReference type="InterPro" id="IPR032466">
    <property type="entry name" value="Metal_Hydrolase"/>
</dbReference>
<name>A0A553ZN99_9ACTN</name>
<sequence>MLRRAAETGAFLAFDGPSRAHHATDRRLPDALRSLADAGHGAQLLLGGDTTTAGARSVSDEPGIRICCGGNVPGRRRCGGRSW</sequence>
<comment type="caution">
    <text evidence="1">The sequence shown here is derived from an EMBL/GenBank/DDBJ whole genome shotgun (WGS) entry which is preliminary data.</text>
</comment>
<proteinExistence type="predicted"/>
<dbReference type="AlphaFoldDB" id="A0A553ZN99"/>
<dbReference type="Gene3D" id="3.20.20.140">
    <property type="entry name" value="Metal-dependent hydrolases"/>
    <property type="match status" value="1"/>
</dbReference>
<protein>
    <submittedName>
        <fullName evidence="1">Uncharacterized protein</fullName>
    </submittedName>
</protein>
<organism evidence="1 2">
    <name type="scientific">Streptomyces benahoarensis</name>
    <dbReference type="NCBI Taxonomy" id="2595054"/>
    <lineage>
        <taxon>Bacteria</taxon>
        <taxon>Bacillati</taxon>
        <taxon>Actinomycetota</taxon>
        <taxon>Actinomycetes</taxon>
        <taxon>Kitasatosporales</taxon>
        <taxon>Streptomycetaceae</taxon>
        <taxon>Streptomyces</taxon>
    </lineage>
</organism>
<dbReference type="Proteomes" id="UP000320888">
    <property type="component" value="Unassembled WGS sequence"/>
</dbReference>
<accession>A0A553ZN99</accession>
<dbReference type="EMBL" id="VKLS01000049">
    <property type="protein sequence ID" value="TSB42944.1"/>
    <property type="molecule type" value="Genomic_DNA"/>
</dbReference>
<evidence type="ECO:0000313" key="1">
    <source>
        <dbReference type="EMBL" id="TSB42944.1"/>
    </source>
</evidence>
<gene>
    <name evidence="1" type="ORF">FNZ23_07125</name>
</gene>
<dbReference type="SUPFAM" id="SSF51556">
    <property type="entry name" value="Metallo-dependent hydrolases"/>
    <property type="match status" value="1"/>
</dbReference>
<keyword evidence="2" id="KW-1185">Reference proteome</keyword>
<reference evidence="1 2" key="1">
    <citation type="submission" date="2019-07" db="EMBL/GenBank/DDBJ databases">
        <title>Draft genome for Streptomyces benahoarensis MZ03-48.</title>
        <authorList>
            <person name="Gonzalez-Pimentel J.L."/>
        </authorList>
    </citation>
    <scope>NUCLEOTIDE SEQUENCE [LARGE SCALE GENOMIC DNA]</scope>
    <source>
        <strain evidence="1 2">MZ03-48</strain>
    </source>
</reference>
<dbReference type="OrthoDB" id="9795018at2"/>